<reference evidence="2 3" key="1">
    <citation type="journal article" date="2024" name="Nat. Commun.">
        <title>Phylogenomics reveals the evolutionary origins of lichenization in chlorophyte algae.</title>
        <authorList>
            <person name="Puginier C."/>
            <person name="Libourel C."/>
            <person name="Otte J."/>
            <person name="Skaloud P."/>
            <person name="Haon M."/>
            <person name="Grisel S."/>
            <person name="Petersen M."/>
            <person name="Berrin J.G."/>
            <person name="Delaux P.M."/>
            <person name="Dal Grande F."/>
            <person name="Keller J."/>
        </authorList>
    </citation>
    <scope>NUCLEOTIDE SEQUENCE [LARGE SCALE GENOMIC DNA]</scope>
    <source>
        <strain evidence="2 3">SAG 2145</strain>
    </source>
</reference>
<protein>
    <submittedName>
        <fullName evidence="2">Uncharacterized protein</fullName>
    </submittedName>
</protein>
<organism evidence="2 3">
    <name type="scientific">Apatococcus lobatus</name>
    <dbReference type="NCBI Taxonomy" id="904363"/>
    <lineage>
        <taxon>Eukaryota</taxon>
        <taxon>Viridiplantae</taxon>
        <taxon>Chlorophyta</taxon>
        <taxon>core chlorophytes</taxon>
        <taxon>Trebouxiophyceae</taxon>
        <taxon>Chlorellales</taxon>
        <taxon>Chlorellaceae</taxon>
        <taxon>Apatococcus</taxon>
    </lineage>
</organism>
<feature type="region of interest" description="Disordered" evidence="1">
    <location>
        <begin position="32"/>
        <end position="56"/>
    </location>
</feature>
<dbReference type="Proteomes" id="UP001438707">
    <property type="component" value="Unassembled WGS sequence"/>
</dbReference>
<gene>
    <name evidence="2" type="ORF">WJX74_010902</name>
</gene>
<evidence type="ECO:0000256" key="1">
    <source>
        <dbReference type="SAM" id="MobiDB-lite"/>
    </source>
</evidence>
<evidence type="ECO:0000313" key="2">
    <source>
        <dbReference type="EMBL" id="KAK9818789.1"/>
    </source>
</evidence>
<evidence type="ECO:0000313" key="3">
    <source>
        <dbReference type="Proteomes" id="UP001438707"/>
    </source>
</evidence>
<comment type="caution">
    <text evidence="2">The sequence shown here is derived from an EMBL/GenBank/DDBJ whole genome shotgun (WGS) entry which is preliminary data.</text>
</comment>
<accession>A0AAW1QCU6</accession>
<proteinExistence type="predicted"/>
<keyword evidence="3" id="KW-1185">Reference proteome</keyword>
<dbReference type="EMBL" id="JALJOS010000055">
    <property type="protein sequence ID" value="KAK9818789.1"/>
    <property type="molecule type" value="Genomic_DNA"/>
</dbReference>
<dbReference type="AlphaFoldDB" id="A0AAW1QCU6"/>
<name>A0AAW1QCU6_9CHLO</name>
<sequence>MAALRPGISSFLEAGLGVEACFSGRASFSNGAHVHSSDTPSARHQRRHSTASLDPLSQLPRNLNSLGCLASPCLRRQSLHSRARCRPQQAAASEETSSSSAPLAIYAQRDSTLPAFAAAAQRLESLLSRVGDGEEEFVNSMLSEEEPILKLAADMFGCGCVAFTCWAFCAFCHIDPLGGASMSVSSLKAAGLGLAVALPLVAASAVARQPWARGIIPELEDVWQEQVQDLKPAVCNMSAQQAQLFAACETVASLLLLLPMATGGLQLSFRLYISHLETMGFHVPALTAKVLALGLVCFCMYTNTLFSSYASEEELETVSTAVSNSERYYVLQHGREEGMVKYFAFNHVVATWLRRRKVASQVAAHWVAHRWLLLGFLWYLTGDLACPVASALALSSFEIHHLHQDLQPRKRTPKSG</sequence>